<evidence type="ECO:0000259" key="3">
    <source>
        <dbReference type="PROSITE" id="PS50158"/>
    </source>
</evidence>
<gene>
    <name evidence="4" type="ORF">Vafri_8052</name>
</gene>
<feature type="region of interest" description="Disordered" evidence="2">
    <location>
        <begin position="119"/>
        <end position="181"/>
    </location>
</feature>
<keyword evidence="5" id="KW-1185">Reference proteome</keyword>
<dbReference type="GO" id="GO:0003676">
    <property type="term" value="F:nucleic acid binding"/>
    <property type="evidence" value="ECO:0007669"/>
    <property type="project" value="InterPro"/>
</dbReference>
<dbReference type="AlphaFoldDB" id="A0A8J4B1F9"/>
<evidence type="ECO:0000256" key="2">
    <source>
        <dbReference type="SAM" id="MobiDB-lite"/>
    </source>
</evidence>
<evidence type="ECO:0000313" key="5">
    <source>
        <dbReference type="Proteomes" id="UP000747399"/>
    </source>
</evidence>
<reference evidence="4" key="1">
    <citation type="journal article" date="2021" name="Proc. Natl. Acad. Sci. U.S.A.">
        <title>Three genomes in the algal genus Volvox reveal the fate of a haploid sex-determining region after a transition to homothallism.</title>
        <authorList>
            <person name="Yamamoto K."/>
            <person name="Hamaji T."/>
            <person name="Kawai-Toyooka H."/>
            <person name="Matsuzaki R."/>
            <person name="Takahashi F."/>
            <person name="Nishimura Y."/>
            <person name="Kawachi M."/>
            <person name="Noguchi H."/>
            <person name="Minakuchi Y."/>
            <person name="Umen J.G."/>
            <person name="Toyoda A."/>
            <person name="Nozaki H."/>
        </authorList>
    </citation>
    <scope>NUCLEOTIDE SEQUENCE</scope>
    <source>
        <strain evidence="4">NIES-3780</strain>
    </source>
</reference>
<name>A0A8J4B1F9_9CHLO</name>
<accession>A0A8J4B1F9</accession>
<evidence type="ECO:0000256" key="1">
    <source>
        <dbReference type="PROSITE-ProRule" id="PRU00047"/>
    </source>
</evidence>
<dbReference type="EMBL" id="BNCO01000012">
    <property type="protein sequence ID" value="GIL52127.1"/>
    <property type="molecule type" value="Genomic_DNA"/>
</dbReference>
<feature type="domain" description="CCHC-type" evidence="3">
    <location>
        <begin position="210"/>
        <end position="225"/>
    </location>
</feature>
<organism evidence="4 5">
    <name type="scientific">Volvox africanus</name>
    <dbReference type="NCBI Taxonomy" id="51714"/>
    <lineage>
        <taxon>Eukaryota</taxon>
        <taxon>Viridiplantae</taxon>
        <taxon>Chlorophyta</taxon>
        <taxon>core chlorophytes</taxon>
        <taxon>Chlorophyceae</taxon>
        <taxon>CS clade</taxon>
        <taxon>Chlamydomonadales</taxon>
        <taxon>Volvocaceae</taxon>
        <taxon>Volvox</taxon>
    </lineage>
</organism>
<feature type="compositionally biased region" description="Pro residues" evidence="2">
    <location>
        <begin position="146"/>
        <end position="163"/>
    </location>
</feature>
<dbReference type="Proteomes" id="UP000747399">
    <property type="component" value="Unassembled WGS sequence"/>
</dbReference>
<feature type="non-terminal residue" evidence="4">
    <location>
        <position position="1"/>
    </location>
</feature>
<keyword evidence="1" id="KW-0479">Metal-binding</keyword>
<feature type="compositionally biased region" description="Acidic residues" evidence="2">
    <location>
        <begin position="122"/>
        <end position="134"/>
    </location>
</feature>
<sequence length="228" mass="25999">VLEYGDANTDPENRTLDNLLRAFTERFAPQMLTKQSDALEELVYGKVKMDAKKGIFEYVARFRHIVHIAGTKDEQVLPYIFRNGLTPDLKISCSVDYRGARFKNLEDIIKHAIKEQRKLDAEVEAQDPEVEDEDWGKTGLSDPRPQNVPPPACVPEPPRPVPTAVPRSQKRKRQDLHLSDPNGASTYFSNYLGRVLTHREFHHHLRQGLCGRCGCLGHIGKRCPEHPR</sequence>
<dbReference type="GO" id="GO:0008270">
    <property type="term" value="F:zinc ion binding"/>
    <property type="evidence" value="ECO:0007669"/>
    <property type="project" value="UniProtKB-KW"/>
</dbReference>
<protein>
    <recommendedName>
        <fullName evidence="3">CCHC-type domain-containing protein</fullName>
    </recommendedName>
</protein>
<proteinExistence type="predicted"/>
<evidence type="ECO:0000313" key="4">
    <source>
        <dbReference type="EMBL" id="GIL52127.1"/>
    </source>
</evidence>
<keyword evidence="1" id="KW-0862">Zinc</keyword>
<comment type="caution">
    <text evidence="4">The sequence shown here is derived from an EMBL/GenBank/DDBJ whole genome shotgun (WGS) entry which is preliminary data.</text>
</comment>
<dbReference type="InterPro" id="IPR001878">
    <property type="entry name" value="Znf_CCHC"/>
</dbReference>
<dbReference type="PROSITE" id="PS50158">
    <property type="entry name" value="ZF_CCHC"/>
    <property type="match status" value="1"/>
</dbReference>
<keyword evidence="1" id="KW-0863">Zinc-finger</keyword>